<reference evidence="3" key="2">
    <citation type="submission" date="2025-09" db="UniProtKB">
        <authorList>
            <consortium name="Ensembl"/>
        </authorList>
    </citation>
    <scope>IDENTIFICATION</scope>
</reference>
<dbReference type="Ensembl" id="ENSPLAT00000025236.1">
    <property type="protein sequence ID" value="ENSPLAP00000029841.1"/>
    <property type="gene ID" value="ENSPLAG00000020369.1"/>
</dbReference>
<accession>A0A3B3VXN1</accession>
<dbReference type="Pfam" id="PF25787">
    <property type="entry name" value="HTH_SB"/>
    <property type="match status" value="1"/>
</dbReference>
<dbReference type="AlphaFoldDB" id="A0A3B3VXN1"/>
<keyword evidence="4" id="KW-1185">Reference proteome</keyword>
<dbReference type="SUPFAM" id="SSF46689">
    <property type="entry name" value="Homeodomain-like"/>
    <property type="match status" value="1"/>
</dbReference>
<dbReference type="InterPro" id="IPR057667">
    <property type="entry name" value="HTH_SB"/>
</dbReference>
<evidence type="ECO:0000259" key="2">
    <source>
        <dbReference type="Pfam" id="PF25787"/>
    </source>
</evidence>
<organism evidence="3 4">
    <name type="scientific">Poecilia latipinna</name>
    <name type="common">sailfin molly</name>
    <dbReference type="NCBI Taxonomy" id="48699"/>
    <lineage>
        <taxon>Eukaryota</taxon>
        <taxon>Metazoa</taxon>
        <taxon>Chordata</taxon>
        <taxon>Craniata</taxon>
        <taxon>Vertebrata</taxon>
        <taxon>Euteleostomi</taxon>
        <taxon>Actinopterygii</taxon>
        <taxon>Neopterygii</taxon>
        <taxon>Teleostei</taxon>
        <taxon>Neoteleostei</taxon>
        <taxon>Acanthomorphata</taxon>
        <taxon>Ovalentaria</taxon>
        <taxon>Atherinomorphae</taxon>
        <taxon>Cyprinodontiformes</taxon>
        <taxon>Poeciliidae</taxon>
        <taxon>Poeciliinae</taxon>
        <taxon>Poecilia</taxon>
    </lineage>
</organism>
<feature type="region of interest" description="Disordered" evidence="1">
    <location>
        <begin position="54"/>
        <end position="94"/>
    </location>
</feature>
<dbReference type="GeneTree" id="ENSGT00940000177428"/>
<reference evidence="3" key="1">
    <citation type="submission" date="2025-08" db="UniProtKB">
        <authorList>
            <consortium name="Ensembl"/>
        </authorList>
    </citation>
    <scope>IDENTIFICATION</scope>
</reference>
<sequence length="94" mass="10791">MPRSNQLSEAVRRRIIDLHSSGNGYKRISKELSVHRSTIRKIIYKWRKFRTVSTLPRSGRPRKNAPEGRCAAQKEVEKEPPLSTVYEGYGHTAA</sequence>
<evidence type="ECO:0000313" key="3">
    <source>
        <dbReference type="Ensembl" id="ENSPLAP00000029841.1"/>
    </source>
</evidence>
<dbReference type="STRING" id="48699.ENSPLAP00000029841"/>
<feature type="domain" description="Sleeping Beauty transposase HTH" evidence="2">
    <location>
        <begin position="1"/>
        <end position="52"/>
    </location>
</feature>
<dbReference type="Gene3D" id="1.10.10.10">
    <property type="entry name" value="Winged helix-like DNA-binding domain superfamily/Winged helix DNA-binding domain"/>
    <property type="match status" value="1"/>
</dbReference>
<dbReference type="InterPro" id="IPR036388">
    <property type="entry name" value="WH-like_DNA-bd_sf"/>
</dbReference>
<evidence type="ECO:0000313" key="4">
    <source>
        <dbReference type="Proteomes" id="UP000261500"/>
    </source>
</evidence>
<proteinExistence type="predicted"/>
<evidence type="ECO:0000256" key="1">
    <source>
        <dbReference type="SAM" id="MobiDB-lite"/>
    </source>
</evidence>
<dbReference type="Proteomes" id="UP000261500">
    <property type="component" value="Unplaced"/>
</dbReference>
<protein>
    <recommendedName>
        <fullName evidence="2">Sleeping Beauty transposase HTH domain-containing protein</fullName>
    </recommendedName>
</protein>
<dbReference type="InterPro" id="IPR009057">
    <property type="entry name" value="Homeodomain-like_sf"/>
</dbReference>
<name>A0A3B3VXN1_9TELE</name>